<reference evidence="3" key="1">
    <citation type="submission" date="2018-12" db="EMBL/GenBank/DDBJ databases">
        <title>Complete genome sequence of an uncultured bacterium of the candidate phylum Bipolaricaulota.</title>
        <authorList>
            <person name="Kadnikov V.V."/>
            <person name="Mardanov A.V."/>
            <person name="Beletsky A.V."/>
            <person name="Frank Y.A."/>
            <person name="Karnachuk O.V."/>
            <person name="Ravin N.V."/>
        </authorList>
    </citation>
    <scope>NUCLEOTIDE SEQUENCE [LARGE SCALE GENOMIC DNA]</scope>
</reference>
<dbReference type="EMBL" id="CP034928">
    <property type="protein sequence ID" value="QAA76743.1"/>
    <property type="molecule type" value="Genomic_DNA"/>
</dbReference>
<accession>A0A410FUN1</accession>
<feature type="transmembrane region" description="Helical" evidence="1">
    <location>
        <begin position="7"/>
        <end position="27"/>
    </location>
</feature>
<dbReference type="Proteomes" id="UP000287233">
    <property type="component" value="Chromosome"/>
</dbReference>
<protein>
    <submittedName>
        <fullName evidence="2">Uncharacterized protein</fullName>
    </submittedName>
</protein>
<sequence>MAGAAVYALRFIVGWILDGIAYVIWFVDALPQALVWSALLVAVFVLSLRLRQGRPRRQSTERPAAAPTPSELARLVACIRAGERSAHARGEIERRLGQVAVALRVKRESVTPRQAWDELTEGRWPTDPDLRAALHLDRGRPGSRQGYAHQLARAVDKLWRYAEGGSLDRG</sequence>
<proteinExistence type="predicted"/>
<feature type="transmembrane region" description="Helical" evidence="1">
    <location>
        <begin position="33"/>
        <end position="50"/>
    </location>
</feature>
<evidence type="ECO:0000313" key="2">
    <source>
        <dbReference type="EMBL" id="QAA76743.1"/>
    </source>
</evidence>
<dbReference type="KEGG" id="bih:BIP78_0977"/>
<name>A0A410FUN1_BIPS1</name>
<keyword evidence="1" id="KW-0812">Transmembrane</keyword>
<dbReference type="InterPro" id="IPR055693">
    <property type="entry name" value="DUF7269"/>
</dbReference>
<dbReference type="AlphaFoldDB" id="A0A410FUN1"/>
<evidence type="ECO:0000256" key="1">
    <source>
        <dbReference type="SAM" id="Phobius"/>
    </source>
</evidence>
<organism evidence="2 3">
    <name type="scientific">Bipolaricaulis sibiricus</name>
    <dbReference type="NCBI Taxonomy" id="2501609"/>
    <lineage>
        <taxon>Bacteria</taxon>
        <taxon>Candidatus Bipolaricaulota</taxon>
        <taxon>Candidatus Bipolaricaulia</taxon>
        <taxon>Candidatus Bipolaricaulales</taxon>
        <taxon>Candidatus Bipolaricaulaceae</taxon>
        <taxon>Candidatus Bipolaricaulis</taxon>
    </lineage>
</organism>
<evidence type="ECO:0000313" key="3">
    <source>
        <dbReference type="Proteomes" id="UP000287233"/>
    </source>
</evidence>
<keyword evidence="1" id="KW-1133">Transmembrane helix</keyword>
<dbReference type="Pfam" id="PF23933">
    <property type="entry name" value="DUF7269"/>
    <property type="match status" value="1"/>
</dbReference>
<gene>
    <name evidence="2" type="ORF">BIP78_0977</name>
</gene>
<keyword evidence="1" id="KW-0472">Membrane</keyword>